<accession>A0A0C2HWZ2</accession>
<name>A0A0C2HWZ2_9BACT</name>
<dbReference type="EMBL" id="JWJD01000001">
    <property type="protein sequence ID" value="KIH77302.1"/>
    <property type="molecule type" value="Genomic_DNA"/>
</dbReference>
<evidence type="ECO:0000313" key="2">
    <source>
        <dbReference type="Proteomes" id="UP000035068"/>
    </source>
</evidence>
<reference evidence="1 2" key="1">
    <citation type="submission" date="2014-12" db="EMBL/GenBank/DDBJ databases">
        <title>Genomes of Geoalkalibacter ferrihydriticus and Geoalkalibacter subterraneus, two haloalkaliphilic metal-reducing members of the Geobacteraceae.</title>
        <authorList>
            <person name="Badalamenti J.P."/>
            <person name="Torres C.I."/>
            <person name="Krajmalnik-Brown R."/>
            <person name="Bond D.R."/>
        </authorList>
    </citation>
    <scope>NUCLEOTIDE SEQUENCE [LARGE SCALE GENOMIC DNA]</scope>
    <source>
        <strain evidence="1 2">DSM 17813</strain>
    </source>
</reference>
<dbReference type="RefSeq" id="WP_040095152.1">
    <property type="nucleotide sequence ID" value="NZ_JWJD01000001.1"/>
</dbReference>
<sequence length="357" mass="39220">MGKDKTSQLRILHGHLVDIDNDIAVIATPIEQLNTLLGDVIDLLGKPKTFSDDLKTIGEILGKIQSIASDADWLPEVGQVASSLSKALLPVVKEPPPAGGIGEIRTSLNEIDVILTPLQNKLKKAQGAIQKVLKVIHGVAFDVHSLVNGTHALMQRYADHPPENVEKCAKGLNEGIETVADELRCAREQVAKQLNEYLSPLKNVENAFHRVDGYLKMIQTVYEDLSLYSKALREVENAVNTAASYGKKKVEYLFTWVGRHTYPDLYEKIKKKLDSANTCVNQMVGKIANLALAPMRQAVSTLEDEVAREVNRIPEIAALEDEMASAQRTLEKLEHEMVAAVSGECAKILGENHFSCG</sequence>
<organism evidence="1 2">
    <name type="scientific">Geoalkalibacter ferrihydriticus DSM 17813</name>
    <dbReference type="NCBI Taxonomy" id="1121915"/>
    <lineage>
        <taxon>Bacteria</taxon>
        <taxon>Pseudomonadati</taxon>
        <taxon>Thermodesulfobacteriota</taxon>
        <taxon>Desulfuromonadia</taxon>
        <taxon>Desulfuromonadales</taxon>
        <taxon>Geoalkalibacteraceae</taxon>
        <taxon>Geoalkalibacter</taxon>
    </lineage>
</organism>
<gene>
    <name evidence="1" type="ORF">GFER_00645</name>
</gene>
<proteinExistence type="predicted"/>
<comment type="caution">
    <text evidence="1">The sequence shown here is derived from an EMBL/GenBank/DDBJ whole genome shotgun (WGS) entry which is preliminary data.</text>
</comment>
<protein>
    <submittedName>
        <fullName evidence="1">Uncharacterized protein</fullName>
    </submittedName>
</protein>
<dbReference type="AlphaFoldDB" id="A0A0C2HWZ2"/>
<keyword evidence="2" id="KW-1185">Reference proteome</keyword>
<evidence type="ECO:0000313" key="1">
    <source>
        <dbReference type="EMBL" id="KIH77302.1"/>
    </source>
</evidence>
<dbReference type="Proteomes" id="UP000035068">
    <property type="component" value="Unassembled WGS sequence"/>
</dbReference>